<evidence type="ECO:0000313" key="1">
    <source>
        <dbReference type="EMBL" id="GFJ88198.1"/>
    </source>
</evidence>
<sequence length="475" mass="51237">MLRRTLLRGAAAATVIGGPFAGFANRASAAPATPVVGPIPDLRDGKVRLWLPEGFQYRSFHDTEFPVTLNDGTLLPGRHDGMGAFRGRNGNYLLVRNHELNNPGPAFGDAGAAYDPMAQGGTTTVEVTRYGEVVSAYTSCNGTMMNCSGGRMPWGSWITCEETINGPDVGPDFTGASNVPLTQRHGFIFEVPAGRPSDREPITSAGRFAHESVAYDPRSGYLYLTEDNFGWPSGFYRYKPRKHGRLGNNGRLQMLKVRGRTNLDLAAAQQRRATYRVDWVDIDDPAPTFPYTPGQPAPTTNDTALTHVGRQGWAQGAAYFSRLEGSAYDDGVVYFTSTQGGGPAETSLGPIADGYGNGSGQIWAYHTRAAVLQLVFESPGPDVLDFPDNVTTSPRGTLVVCEDNVADNFVRGLTPGGRLFNIALNRLTSSTGVDRSNDEFAGSTFSPDGHTLFVNIQASRGMSFAIWGPWHRIGV</sequence>
<proteinExistence type="predicted"/>
<dbReference type="Proteomes" id="UP000482960">
    <property type="component" value="Unassembled WGS sequence"/>
</dbReference>
<evidence type="ECO:0008006" key="3">
    <source>
        <dbReference type="Google" id="ProtNLM"/>
    </source>
</evidence>
<comment type="caution">
    <text evidence="1">The sequence shown here is derived from an EMBL/GenBank/DDBJ whole genome shotgun (WGS) entry which is preliminary data.</text>
</comment>
<protein>
    <recommendedName>
        <fullName evidence="3">Phosphatase</fullName>
    </recommendedName>
</protein>
<dbReference type="PANTHER" id="PTHR35399">
    <property type="entry name" value="SLR8030 PROTEIN"/>
    <property type="match status" value="1"/>
</dbReference>
<gene>
    <name evidence="1" type="ORF">Prum_018400</name>
</gene>
<accession>A0A6V8KZR1</accession>
<reference evidence="1 2" key="1">
    <citation type="submission" date="2020-03" db="EMBL/GenBank/DDBJ databases">
        <title>Whole genome shotgun sequence of Phytohabitans rumicis NBRC 108638.</title>
        <authorList>
            <person name="Komaki H."/>
            <person name="Tamura T."/>
        </authorList>
    </citation>
    <scope>NUCLEOTIDE SEQUENCE [LARGE SCALE GENOMIC DNA]</scope>
    <source>
        <strain evidence="1 2">NBRC 108638</strain>
    </source>
</reference>
<dbReference type="EMBL" id="BLPG01000001">
    <property type="protein sequence ID" value="GFJ88198.1"/>
    <property type="molecule type" value="Genomic_DNA"/>
</dbReference>
<reference evidence="1 2" key="2">
    <citation type="submission" date="2020-03" db="EMBL/GenBank/DDBJ databases">
        <authorList>
            <person name="Ichikawa N."/>
            <person name="Kimura A."/>
            <person name="Kitahashi Y."/>
            <person name="Uohara A."/>
        </authorList>
    </citation>
    <scope>NUCLEOTIDE SEQUENCE [LARGE SCALE GENOMIC DNA]</scope>
    <source>
        <strain evidence="1 2">NBRC 108638</strain>
    </source>
</reference>
<dbReference type="Pfam" id="PF05787">
    <property type="entry name" value="PhoX"/>
    <property type="match status" value="2"/>
</dbReference>
<dbReference type="PANTHER" id="PTHR35399:SF4">
    <property type="entry name" value="MEMBRANE PROTEIN"/>
    <property type="match status" value="1"/>
</dbReference>
<dbReference type="RefSeq" id="WP_173075458.1">
    <property type="nucleotide sequence ID" value="NZ_BAABJB010000006.1"/>
</dbReference>
<evidence type="ECO:0000313" key="2">
    <source>
        <dbReference type="Proteomes" id="UP000482960"/>
    </source>
</evidence>
<name>A0A6V8KZR1_9ACTN</name>
<dbReference type="InterPro" id="IPR008557">
    <property type="entry name" value="PhoX"/>
</dbReference>
<keyword evidence="2" id="KW-1185">Reference proteome</keyword>
<organism evidence="1 2">
    <name type="scientific">Phytohabitans rumicis</name>
    <dbReference type="NCBI Taxonomy" id="1076125"/>
    <lineage>
        <taxon>Bacteria</taxon>
        <taxon>Bacillati</taxon>
        <taxon>Actinomycetota</taxon>
        <taxon>Actinomycetes</taxon>
        <taxon>Micromonosporales</taxon>
        <taxon>Micromonosporaceae</taxon>
    </lineage>
</organism>
<dbReference type="AlphaFoldDB" id="A0A6V8KZR1"/>